<name>A0A7R8WLA8_9CRUS</name>
<gene>
    <name evidence="1" type="ORF">CTOB1V02_LOCUS10464</name>
</gene>
<dbReference type="EMBL" id="OB664912">
    <property type="protein sequence ID" value="CAD7232632.1"/>
    <property type="molecule type" value="Genomic_DNA"/>
</dbReference>
<dbReference type="AlphaFoldDB" id="A0A7R8WLA8"/>
<accession>A0A7R8WLA8</accession>
<protein>
    <submittedName>
        <fullName evidence="1">Uncharacterized protein</fullName>
    </submittedName>
</protein>
<evidence type="ECO:0000313" key="1">
    <source>
        <dbReference type="EMBL" id="CAD7232632.1"/>
    </source>
</evidence>
<reference evidence="1" key="1">
    <citation type="submission" date="2020-11" db="EMBL/GenBank/DDBJ databases">
        <authorList>
            <person name="Tran Van P."/>
        </authorList>
    </citation>
    <scope>NUCLEOTIDE SEQUENCE</scope>
</reference>
<organism evidence="1">
    <name type="scientific">Cyprideis torosa</name>
    <dbReference type="NCBI Taxonomy" id="163714"/>
    <lineage>
        <taxon>Eukaryota</taxon>
        <taxon>Metazoa</taxon>
        <taxon>Ecdysozoa</taxon>
        <taxon>Arthropoda</taxon>
        <taxon>Crustacea</taxon>
        <taxon>Oligostraca</taxon>
        <taxon>Ostracoda</taxon>
        <taxon>Podocopa</taxon>
        <taxon>Podocopida</taxon>
        <taxon>Cytherocopina</taxon>
        <taxon>Cytheroidea</taxon>
        <taxon>Cytherideidae</taxon>
        <taxon>Cyprideis</taxon>
    </lineage>
</organism>
<sequence>MFLLSCCMRVLWLLTGILGLIGATKDFYPPKYLFEKQYYNLKPKGAYYRREGFKQHRFADIMQAVTDGSYKYEQPYFKPVHLYHYNVLKD</sequence>
<proteinExistence type="predicted"/>